<gene>
    <name evidence="4" type="ORF">QR680_015501</name>
</gene>
<feature type="signal peptide" evidence="3">
    <location>
        <begin position="1"/>
        <end position="19"/>
    </location>
</feature>
<dbReference type="SUPFAM" id="SSF57567">
    <property type="entry name" value="Serine protease inhibitors"/>
    <property type="match status" value="3"/>
</dbReference>
<evidence type="ECO:0000313" key="5">
    <source>
        <dbReference type="Proteomes" id="UP001175271"/>
    </source>
</evidence>
<keyword evidence="3" id="KW-0732">Signal</keyword>
<protein>
    <recommendedName>
        <fullName evidence="6">TIL domain-containing protein</fullName>
    </recommendedName>
</protein>
<keyword evidence="2" id="KW-1015">Disulfide bond</keyword>
<comment type="caution">
    <text evidence="4">The sequence shown here is derived from an EMBL/GenBank/DDBJ whole genome shotgun (WGS) entry which is preliminary data.</text>
</comment>
<dbReference type="PANTHER" id="PTHR23259">
    <property type="entry name" value="RIDDLE"/>
    <property type="match status" value="1"/>
</dbReference>
<keyword evidence="1" id="KW-0646">Protease inhibitor</keyword>
<feature type="chain" id="PRO_5041449271" description="TIL domain-containing protein" evidence="3">
    <location>
        <begin position="20"/>
        <end position="222"/>
    </location>
</feature>
<dbReference type="EMBL" id="JAUCMV010000004">
    <property type="protein sequence ID" value="KAK0400887.1"/>
    <property type="molecule type" value="Genomic_DNA"/>
</dbReference>
<evidence type="ECO:0000256" key="2">
    <source>
        <dbReference type="ARBA" id="ARBA00023157"/>
    </source>
</evidence>
<reference evidence="4" key="1">
    <citation type="submission" date="2023-06" db="EMBL/GenBank/DDBJ databases">
        <title>Genomic analysis of the entomopathogenic nematode Steinernema hermaphroditum.</title>
        <authorList>
            <person name="Schwarz E.M."/>
            <person name="Heppert J.K."/>
            <person name="Baniya A."/>
            <person name="Schwartz H.T."/>
            <person name="Tan C.-H."/>
            <person name="Antoshechkin I."/>
            <person name="Sternberg P.W."/>
            <person name="Goodrich-Blair H."/>
            <person name="Dillman A.R."/>
        </authorList>
    </citation>
    <scope>NUCLEOTIDE SEQUENCE</scope>
    <source>
        <strain evidence="4">PS9179</strain>
        <tissue evidence="4">Whole animal</tissue>
    </source>
</reference>
<keyword evidence="1" id="KW-0722">Serine protease inhibitor</keyword>
<evidence type="ECO:0008006" key="6">
    <source>
        <dbReference type="Google" id="ProtNLM"/>
    </source>
</evidence>
<evidence type="ECO:0000313" key="4">
    <source>
        <dbReference type="EMBL" id="KAK0400887.1"/>
    </source>
</evidence>
<dbReference type="Gene3D" id="2.10.25.10">
    <property type="entry name" value="Laminin"/>
    <property type="match status" value="3"/>
</dbReference>
<proteinExistence type="predicted"/>
<name>A0AA39HAH9_9BILA</name>
<keyword evidence="5" id="KW-1185">Reference proteome</keyword>
<evidence type="ECO:0000256" key="3">
    <source>
        <dbReference type="SAM" id="SignalP"/>
    </source>
</evidence>
<dbReference type="InterPro" id="IPR051368">
    <property type="entry name" value="SerProtInhib-TIL_Domain"/>
</dbReference>
<dbReference type="InterPro" id="IPR036084">
    <property type="entry name" value="Ser_inhib-like_sf"/>
</dbReference>
<dbReference type="Proteomes" id="UP001175271">
    <property type="component" value="Unassembled WGS sequence"/>
</dbReference>
<dbReference type="GO" id="GO:0004867">
    <property type="term" value="F:serine-type endopeptidase inhibitor activity"/>
    <property type="evidence" value="ECO:0007669"/>
    <property type="project" value="UniProtKB-KW"/>
</dbReference>
<dbReference type="AlphaFoldDB" id="A0AA39HAH9"/>
<organism evidence="4 5">
    <name type="scientific">Steinernema hermaphroditum</name>
    <dbReference type="NCBI Taxonomy" id="289476"/>
    <lineage>
        <taxon>Eukaryota</taxon>
        <taxon>Metazoa</taxon>
        <taxon>Ecdysozoa</taxon>
        <taxon>Nematoda</taxon>
        <taxon>Chromadorea</taxon>
        <taxon>Rhabditida</taxon>
        <taxon>Tylenchina</taxon>
        <taxon>Panagrolaimomorpha</taxon>
        <taxon>Strongyloidoidea</taxon>
        <taxon>Steinernematidae</taxon>
        <taxon>Steinernema</taxon>
    </lineage>
</organism>
<dbReference type="PANTHER" id="PTHR23259:SF69">
    <property type="entry name" value="GEO11767P1-RELATED"/>
    <property type="match status" value="1"/>
</dbReference>
<accession>A0AA39HAH9</accession>
<sequence>MKSFYIVVVCCALVHFSEAYVFADNKCEAHEIYYNGTGFICHATCDEPSHDRCNRFGQSKGCYCQKPYVKFGGDCILPKDCPPEGECPKNEEYLDNGCTSFCGGPAVTKCAGQNGYFPGCYCVAPYSRDSRGRCIKRSECPKTNSSIKTTRAPRRTPAPSSKCGTHAFYYNGTYFADFCSATCEYPDHDWCPRTHISAGCYCKPPYVKLGGKCIAPENCPPE</sequence>
<evidence type="ECO:0000256" key="1">
    <source>
        <dbReference type="ARBA" id="ARBA00022900"/>
    </source>
</evidence>